<dbReference type="SUPFAM" id="SSF53807">
    <property type="entry name" value="Helical backbone' metal receptor"/>
    <property type="match status" value="1"/>
</dbReference>
<organism evidence="6 7">
    <name type="scientific">Nocardiopsis sinuspersici</name>
    <dbReference type="NCBI Taxonomy" id="501010"/>
    <lineage>
        <taxon>Bacteria</taxon>
        <taxon>Bacillati</taxon>
        <taxon>Actinomycetota</taxon>
        <taxon>Actinomycetes</taxon>
        <taxon>Streptosporangiales</taxon>
        <taxon>Nocardiopsidaceae</taxon>
        <taxon>Nocardiopsis</taxon>
    </lineage>
</organism>
<evidence type="ECO:0000256" key="2">
    <source>
        <dbReference type="ARBA" id="ARBA00022448"/>
    </source>
</evidence>
<dbReference type="Gene3D" id="3.40.50.1980">
    <property type="entry name" value="Nitrogenase molybdenum iron protein domain"/>
    <property type="match status" value="2"/>
</dbReference>
<feature type="chain" id="PRO_5039457800" evidence="5">
    <location>
        <begin position="25"/>
        <end position="331"/>
    </location>
</feature>
<keyword evidence="2" id="KW-0813">Transport</keyword>
<name>A0A7Y9XE18_9ACTN</name>
<keyword evidence="3 5" id="KW-0732">Signal</keyword>
<comment type="similarity">
    <text evidence="1">Belongs to the bacterial solute-binding protein 9 family.</text>
</comment>
<feature type="signal peptide" evidence="5">
    <location>
        <begin position="1"/>
        <end position="24"/>
    </location>
</feature>
<dbReference type="Pfam" id="PF01297">
    <property type="entry name" value="ZnuA"/>
    <property type="match status" value="1"/>
</dbReference>
<dbReference type="PANTHER" id="PTHR42953">
    <property type="entry name" value="HIGH-AFFINITY ZINC UPTAKE SYSTEM PROTEIN ZNUA-RELATED"/>
    <property type="match status" value="1"/>
</dbReference>
<comment type="caution">
    <text evidence="6">The sequence shown here is derived from an EMBL/GenBank/DDBJ whole genome shotgun (WGS) entry which is preliminary data.</text>
</comment>
<evidence type="ECO:0000256" key="3">
    <source>
        <dbReference type="ARBA" id="ARBA00022729"/>
    </source>
</evidence>
<sequence length="331" mass="34893">MRTGTALRAAALGAATLMTITACGGGGEGGGTGVSPAEADLTVVTGVYPLEWLARQVGGERVAVVQLTEPGTEPHDLELTGRQVAEVIEADIAFHVGGLQPAVDEAIEQEAPESALDVADLVHLRPAEEAGDEHAEEEHAADEHAEEGHAEEEGHDHGEHDPHFWLDVDLMAQVAQALGDRMAEVHPEGADRYARNAEAVTAELEAIGREYEEGLSSCEHEEVVVGHTAFTYLTEDYGLEQVGVSGVDPDTEPSPSQIAAITDTVREHDITTVFTEPLMPAATAETIAAETGARVEVLDPLEGVTEESPGDDYPSIMRGNLEALTTALSCS</sequence>
<dbReference type="GO" id="GO:0030001">
    <property type="term" value="P:metal ion transport"/>
    <property type="evidence" value="ECO:0007669"/>
    <property type="project" value="InterPro"/>
</dbReference>
<dbReference type="InterPro" id="IPR050492">
    <property type="entry name" value="Bact_metal-bind_prot9"/>
</dbReference>
<evidence type="ECO:0000256" key="4">
    <source>
        <dbReference type="SAM" id="MobiDB-lite"/>
    </source>
</evidence>
<reference evidence="6 7" key="1">
    <citation type="submission" date="2020-07" db="EMBL/GenBank/DDBJ databases">
        <title>Sequencing the genomes of 1000 actinobacteria strains.</title>
        <authorList>
            <person name="Klenk H.-P."/>
        </authorList>
    </citation>
    <scope>NUCLEOTIDE SEQUENCE [LARGE SCALE GENOMIC DNA]</scope>
    <source>
        <strain evidence="6 7">DSM 45278</strain>
    </source>
</reference>
<dbReference type="AlphaFoldDB" id="A0A7Y9XE18"/>
<evidence type="ECO:0000313" key="6">
    <source>
        <dbReference type="EMBL" id="NYH53948.1"/>
    </source>
</evidence>
<accession>A0A7Y9XE18</accession>
<dbReference type="GO" id="GO:0046872">
    <property type="term" value="F:metal ion binding"/>
    <property type="evidence" value="ECO:0007669"/>
    <property type="project" value="InterPro"/>
</dbReference>
<evidence type="ECO:0000256" key="5">
    <source>
        <dbReference type="SAM" id="SignalP"/>
    </source>
</evidence>
<dbReference type="RefSeq" id="WP_179810666.1">
    <property type="nucleotide sequence ID" value="NZ_JACCHL010000001.1"/>
</dbReference>
<protein>
    <submittedName>
        <fullName evidence="6">Zinc transport system substrate-binding protein</fullName>
    </submittedName>
</protein>
<dbReference type="EMBL" id="JACCHL010000001">
    <property type="protein sequence ID" value="NYH53948.1"/>
    <property type="molecule type" value="Genomic_DNA"/>
</dbReference>
<gene>
    <name evidence="6" type="ORF">HNR06_003537</name>
</gene>
<proteinExistence type="inferred from homology"/>
<evidence type="ECO:0000256" key="1">
    <source>
        <dbReference type="ARBA" id="ARBA00011028"/>
    </source>
</evidence>
<dbReference type="InterPro" id="IPR006127">
    <property type="entry name" value="ZnuA-like"/>
</dbReference>
<dbReference type="Proteomes" id="UP000584931">
    <property type="component" value="Unassembled WGS sequence"/>
</dbReference>
<evidence type="ECO:0000313" key="7">
    <source>
        <dbReference type="Proteomes" id="UP000584931"/>
    </source>
</evidence>
<dbReference type="PANTHER" id="PTHR42953:SF3">
    <property type="entry name" value="HIGH-AFFINITY ZINC UPTAKE SYSTEM PROTEIN ZNUA"/>
    <property type="match status" value="1"/>
</dbReference>
<dbReference type="PROSITE" id="PS51257">
    <property type="entry name" value="PROKAR_LIPOPROTEIN"/>
    <property type="match status" value="1"/>
</dbReference>
<feature type="region of interest" description="Disordered" evidence="4">
    <location>
        <begin position="128"/>
        <end position="162"/>
    </location>
</feature>